<gene>
    <name evidence="2" type="ORF">EXJ73_22125</name>
</gene>
<name>A0A9X4LKD8_9BURK</name>
<protein>
    <submittedName>
        <fullName evidence="2">Uncharacterized protein</fullName>
    </submittedName>
</protein>
<feature type="chain" id="PRO_5040884653" evidence="1">
    <location>
        <begin position="22"/>
        <end position="108"/>
    </location>
</feature>
<dbReference type="RefSeq" id="WP_268149462.1">
    <property type="nucleotide sequence ID" value="NZ_JAPPUW010000007.1"/>
</dbReference>
<evidence type="ECO:0000313" key="3">
    <source>
        <dbReference type="Proteomes" id="UP001152766"/>
    </source>
</evidence>
<dbReference type="AlphaFoldDB" id="A0A9X4LKD8"/>
<keyword evidence="1" id="KW-0732">Signal</keyword>
<dbReference type="Proteomes" id="UP001152766">
    <property type="component" value="Unassembled WGS sequence"/>
</dbReference>
<accession>A0A9X4LKD8</accession>
<sequence length="108" mass="11509">MTTTRSIATLALAAGAALAIAPLPADEELPAFRRALPAHYFGCHADSECVMVQGWCATFAINKAYREAYDKIPADPNGKGAGRCPPGWLPPKPRPACVQNQCSIERGQ</sequence>
<proteinExistence type="predicted"/>
<feature type="signal peptide" evidence="1">
    <location>
        <begin position="1"/>
        <end position="21"/>
    </location>
</feature>
<dbReference type="EMBL" id="SGUG01000055">
    <property type="protein sequence ID" value="MDG0865162.1"/>
    <property type="molecule type" value="Genomic_DNA"/>
</dbReference>
<keyword evidence="3" id="KW-1185">Reference proteome</keyword>
<evidence type="ECO:0000313" key="2">
    <source>
        <dbReference type="EMBL" id="MDG0865162.1"/>
    </source>
</evidence>
<reference evidence="2" key="1">
    <citation type="submission" date="2019-02" db="EMBL/GenBank/DDBJ databases">
        <title>Draft genome of the type strain Pelomonas aquatica CCUG 52575T.</title>
        <authorList>
            <person name="Gomila M."/>
            <person name="Lalucat J."/>
        </authorList>
    </citation>
    <scope>NUCLEOTIDE SEQUENCE</scope>
    <source>
        <strain evidence="2">CCUG 52575</strain>
    </source>
</reference>
<comment type="caution">
    <text evidence="2">The sequence shown here is derived from an EMBL/GenBank/DDBJ whole genome shotgun (WGS) entry which is preliminary data.</text>
</comment>
<evidence type="ECO:0000256" key="1">
    <source>
        <dbReference type="SAM" id="SignalP"/>
    </source>
</evidence>
<organism evidence="2 3">
    <name type="scientific">Pelomonas aquatica</name>
    <dbReference type="NCBI Taxonomy" id="431058"/>
    <lineage>
        <taxon>Bacteria</taxon>
        <taxon>Pseudomonadati</taxon>
        <taxon>Pseudomonadota</taxon>
        <taxon>Betaproteobacteria</taxon>
        <taxon>Burkholderiales</taxon>
        <taxon>Sphaerotilaceae</taxon>
        <taxon>Roseateles</taxon>
    </lineage>
</organism>